<protein>
    <submittedName>
        <fullName evidence="1">Uncharacterized protein</fullName>
    </submittedName>
</protein>
<organism evidence="1">
    <name type="scientific">Siphoviridae sp. ctPsO101</name>
    <dbReference type="NCBI Taxonomy" id="2825487"/>
    <lineage>
        <taxon>Viruses</taxon>
        <taxon>Duplodnaviria</taxon>
        <taxon>Heunggongvirae</taxon>
        <taxon>Uroviricota</taxon>
        <taxon>Caudoviricetes</taxon>
    </lineage>
</organism>
<proteinExistence type="predicted"/>
<reference evidence="1" key="1">
    <citation type="journal article" date="2021" name="Proc. Natl. Acad. Sci. U.S.A.">
        <title>A Catalog of Tens of Thousands of Viruses from Human Metagenomes Reveals Hidden Associations with Chronic Diseases.</title>
        <authorList>
            <person name="Tisza M.J."/>
            <person name="Buck C.B."/>
        </authorList>
    </citation>
    <scope>NUCLEOTIDE SEQUENCE</scope>
    <source>
        <strain evidence="1">CtPsO101</strain>
    </source>
</reference>
<dbReference type="EMBL" id="BK015523">
    <property type="protein sequence ID" value="DAE10961.1"/>
    <property type="molecule type" value="Genomic_DNA"/>
</dbReference>
<name>A0A8S5PWJ6_9CAUD</name>
<evidence type="ECO:0000313" key="1">
    <source>
        <dbReference type="EMBL" id="DAE10961.1"/>
    </source>
</evidence>
<accession>A0A8S5PWJ6</accession>
<sequence>MYTVQRKQTINDELVINNSKGEEALRLPVKLYIDDILAQYNRLRAMLGEAQHNLQANPTDEVALTSYGLVLTELFSLIFGRDGCDRLLAFYSDGDPDKCRWTEMLMDVAPFVADVINPQVQAAMKERAERFRQMSR</sequence>